<feature type="transmembrane region" description="Helical" evidence="13">
    <location>
        <begin position="17"/>
        <end position="36"/>
    </location>
</feature>
<dbReference type="EMBL" id="CP041372">
    <property type="protein sequence ID" value="QKS72504.1"/>
    <property type="molecule type" value="Genomic_DNA"/>
</dbReference>
<sequence length="600" mass="68899">MEITTRSWRDLSLRSRIILSSIICILLPIILSFILMNVRIQSDLMDQAVAQSQNTLNTLDIQATTYVNDFLYLSNFLTFSDETKSVLNRNLIRSETGTITRELNALDHLEITRTMEDVVNLLSPAYITIVLQNGFIYTNYQMEESLASNWIDAFEQKRNNDYFNVDWVGVHENYVTNQQSSYPYVISISRVINLSERANALLNISMREEPIQTLLSEATIYPDQELFVVDSDGLVISHSENRATMTPFLYAEALDEGHISTVFTEQRKDYLMVQKPFSYGSWRLVSLVPVDSATSNIQAVTGNVLSFLLFFFLVFLVLLIFMIRVMTHPLARLNRVIKEVKKGNLKVRSGIKGTKDIEQLGESFDLTLDMVEDMILQVKRVEKNKRKAELELLQAQVNPHFLFNILNSLRLKIMLNGDKESAKLIQSLSLLLRMTINRSNEFVSLKEEIELVEHYLDLMNFRSKSNIKLVKHLENDTLAIFVPRFLLQPLIENSINHGFDDKSGTIMIDSELREADMVIRVMDDGKGFAKEDLALIHHNLLGITQTEENNQQRRSFTGIGIKNVYQRLQFMYGEELRVSIDNRKEGGTAITISIPIKREA</sequence>
<dbReference type="Gene3D" id="3.30.565.10">
    <property type="entry name" value="Histidine kinase-like ATPase, C-terminal domain"/>
    <property type="match status" value="1"/>
</dbReference>
<dbReference type="InterPro" id="IPR003594">
    <property type="entry name" value="HATPase_dom"/>
</dbReference>
<dbReference type="Proteomes" id="UP000318138">
    <property type="component" value="Chromosome"/>
</dbReference>
<evidence type="ECO:0000256" key="5">
    <source>
        <dbReference type="ARBA" id="ARBA00022553"/>
    </source>
</evidence>
<comment type="catalytic activity">
    <reaction evidence="1">
        <text>ATP + protein L-histidine = ADP + protein N-phospho-L-histidine.</text>
        <dbReference type="EC" id="2.7.13.3"/>
    </reaction>
</comment>
<dbReference type="SUPFAM" id="SSF158472">
    <property type="entry name" value="HAMP domain-like"/>
    <property type="match status" value="1"/>
</dbReference>
<evidence type="ECO:0000256" key="11">
    <source>
        <dbReference type="ARBA" id="ARBA00023136"/>
    </source>
</evidence>
<evidence type="ECO:0000256" key="2">
    <source>
        <dbReference type="ARBA" id="ARBA00004651"/>
    </source>
</evidence>
<evidence type="ECO:0000256" key="7">
    <source>
        <dbReference type="ARBA" id="ARBA00022741"/>
    </source>
</evidence>
<keyword evidence="4" id="KW-1003">Cell membrane</keyword>
<evidence type="ECO:0000259" key="15">
    <source>
        <dbReference type="PROSITE" id="PS50885"/>
    </source>
</evidence>
<evidence type="ECO:0000256" key="8">
    <source>
        <dbReference type="ARBA" id="ARBA00022777"/>
    </source>
</evidence>
<protein>
    <recommendedName>
        <fullName evidence="3">histidine kinase</fullName>
        <ecNumber evidence="3">2.7.13.3</ecNumber>
    </recommendedName>
</protein>
<dbReference type="PANTHER" id="PTHR34220">
    <property type="entry name" value="SENSOR HISTIDINE KINASE YPDA"/>
    <property type="match status" value="1"/>
</dbReference>
<dbReference type="GO" id="GO:0005524">
    <property type="term" value="F:ATP binding"/>
    <property type="evidence" value="ECO:0007669"/>
    <property type="project" value="UniProtKB-KW"/>
</dbReference>
<comment type="subcellular location">
    <subcellularLocation>
        <location evidence="2">Cell membrane</location>
        <topology evidence="2">Multi-pass membrane protein</topology>
    </subcellularLocation>
</comment>
<dbReference type="PROSITE" id="PS50109">
    <property type="entry name" value="HIS_KIN"/>
    <property type="match status" value="1"/>
</dbReference>
<dbReference type="InterPro" id="IPR003660">
    <property type="entry name" value="HAMP_dom"/>
</dbReference>
<evidence type="ECO:0000256" key="4">
    <source>
        <dbReference type="ARBA" id="ARBA00022475"/>
    </source>
</evidence>
<keyword evidence="10" id="KW-0902">Two-component regulatory system</keyword>
<evidence type="ECO:0000256" key="9">
    <source>
        <dbReference type="ARBA" id="ARBA00022840"/>
    </source>
</evidence>
<evidence type="ECO:0000256" key="12">
    <source>
        <dbReference type="SAM" id="Coils"/>
    </source>
</evidence>
<proteinExistence type="predicted"/>
<name>A0A859FIF7_9BACI</name>
<feature type="domain" description="HAMP" evidence="15">
    <location>
        <begin position="324"/>
        <end position="376"/>
    </location>
</feature>
<dbReference type="KEGG" id="psua:FLK61_38430"/>
<dbReference type="RefSeq" id="WP_176010480.1">
    <property type="nucleotide sequence ID" value="NZ_CP041372.2"/>
</dbReference>
<dbReference type="AlphaFoldDB" id="A0A859FIF7"/>
<dbReference type="Pfam" id="PF06580">
    <property type="entry name" value="His_kinase"/>
    <property type="match status" value="1"/>
</dbReference>
<keyword evidence="7" id="KW-0547">Nucleotide-binding</keyword>
<evidence type="ECO:0000256" key="3">
    <source>
        <dbReference type="ARBA" id="ARBA00012438"/>
    </source>
</evidence>
<dbReference type="EC" id="2.7.13.3" evidence="3"/>
<dbReference type="Pfam" id="PF00672">
    <property type="entry name" value="HAMP"/>
    <property type="match status" value="1"/>
</dbReference>
<evidence type="ECO:0000256" key="13">
    <source>
        <dbReference type="SAM" id="Phobius"/>
    </source>
</evidence>
<dbReference type="Pfam" id="PF02518">
    <property type="entry name" value="HATPase_c"/>
    <property type="match status" value="1"/>
</dbReference>
<keyword evidence="9" id="KW-0067">ATP-binding</keyword>
<dbReference type="InterPro" id="IPR036890">
    <property type="entry name" value="HATPase_C_sf"/>
</dbReference>
<dbReference type="SMART" id="SM00304">
    <property type="entry name" value="HAMP"/>
    <property type="match status" value="1"/>
</dbReference>
<evidence type="ECO:0000256" key="1">
    <source>
        <dbReference type="ARBA" id="ARBA00000085"/>
    </source>
</evidence>
<feature type="coiled-coil region" evidence="12">
    <location>
        <begin position="371"/>
        <end position="398"/>
    </location>
</feature>
<dbReference type="InterPro" id="IPR050640">
    <property type="entry name" value="Bact_2-comp_sensor_kinase"/>
</dbReference>
<feature type="domain" description="Histidine kinase" evidence="14">
    <location>
        <begin position="486"/>
        <end position="598"/>
    </location>
</feature>
<keyword evidence="11 13" id="KW-0472">Membrane</keyword>
<keyword evidence="6" id="KW-0808">Transferase</keyword>
<accession>A0A859FIF7</accession>
<organism evidence="16 17">
    <name type="scientific">Paenalkalicoccus suaedae</name>
    <dbReference type="NCBI Taxonomy" id="2592382"/>
    <lineage>
        <taxon>Bacteria</taxon>
        <taxon>Bacillati</taxon>
        <taxon>Bacillota</taxon>
        <taxon>Bacilli</taxon>
        <taxon>Bacillales</taxon>
        <taxon>Bacillaceae</taxon>
        <taxon>Paenalkalicoccus</taxon>
    </lineage>
</organism>
<evidence type="ECO:0000313" key="16">
    <source>
        <dbReference type="EMBL" id="QKS72504.1"/>
    </source>
</evidence>
<keyword evidence="13" id="KW-0812">Transmembrane</keyword>
<keyword evidence="17" id="KW-1185">Reference proteome</keyword>
<dbReference type="CDD" id="cd06225">
    <property type="entry name" value="HAMP"/>
    <property type="match status" value="1"/>
</dbReference>
<evidence type="ECO:0000256" key="10">
    <source>
        <dbReference type="ARBA" id="ARBA00023012"/>
    </source>
</evidence>
<feature type="transmembrane region" description="Helical" evidence="13">
    <location>
        <begin position="304"/>
        <end position="325"/>
    </location>
</feature>
<evidence type="ECO:0000256" key="6">
    <source>
        <dbReference type="ARBA" id="ARBA00022679"/>
    </source>
</evidence>
<keyword evidence="12" id="KW-0175">Coiled coil</keyword>
<evidence type="ECO:0000259" key="14">
    <source>
        <dbReference type="PROSITE" id="PS50109"/>
    </source>
</evidence>
<dbReference type="InterPro" id="IPR005467">
    <property type="entry name" value="His_kinase_dom"/>
</dbReference>
<dbReference type="InterPro" id="IPR010559">
    <property type="entry name" value="Sig_transdc_His_kin_internal"/>
</dbReference>
<reference evidence="17" key="1">
    <citation type="submission" date="2019-07" db="EMBL/GenBank/DDBJ databases">
        <title>Bacillus alkalisoli sp. nov. isolated from saline soil.</title>
        <authorList>
            <person name="Sun J.-Q."/>
            <person name="Xu L."/>
        </authorList>
    </citation>
    <scope>NUCLEOTIDE SEQUENCE [LARGE SCALE GENOMIC DNA]</scope>
    <source>
        <strain evidence="17">M4U3P1</strain>
    </source>
</reference>
<dbReference type="GO" id="GO:0000155">
    <property type="term" value="F:phosphorelay sensor kinase activity"/>
    <property type="evidence" value="ECO:0007669"/>
    <property type="project" value="InterPro"/>
</dbReference>
<dbReference type="PANTHER" id="PTHR34220:SF7">
    <property type="entry name" value="SENSOR HISTIDINE KINASE YPDA"/>
    <property type="match status" value="1"/>
</dbReference>
<dbReference type="SUPFAM" id="SSF55874">
    <property type="entry name" value="ATPase domain of HSP90 chaperone/DNA topoisomerase II/histidine kinase"/>
    <property type="match status" value="1"/>
</dbReference>
<keyword evidence="8 16" id="KW-0418">Kinase</keyword>
<evidence type="ECO:0000313" key="17">
    <source>
        <dbReference type="Proteomes" id="UP000318138"/>
    </source>
</evidence>
<keyword evidence="13" id="KW-1133">Transmembrane helix</keyword>
<dbReference type="PROSITE" id="PS50885">
    <property type="entry name" value="HAMP"/>
    <property type="match status" value="1"/>
</dbReference>
<dbReference type="Gene3D" id="6.10.340.10">
    <property type="match status" value="1"/>
</dbReference>
<gene>
    <name evidence="16" type="ORF">FLK61_38430</name>
</gene>
<dbReference type="GO" id="GO:0005886">
    <property type="term" value="C:plasma membrane"/>
    <property type="evidence" value="ECO:0007669"/>
    <property type="project" value="UniProtKB-SubCell"/>
</dbReference>
<keyword evidence="5" id="KW-0597">Phosphoprotein</keyword>
<dbReference type="SMART" id="SM00387">
    <property type="entry name" value="HATPase_c"/>
    <property type="match status" value="1"/>
</dbReference>